<dbReference type="GeneID" id="88173385"/>
<dbReference type="KEGG" id="asau:88173385"/>
<dbReference type="EMBL" id="CP138896">
    <property type="protein sequence ID" value="WPK25021.1"/>
    <property type="molecule type" value="Genomic_DNA"/>
</dbReference>
<proteinExistence type="predicted"/>
<reference evidence="3 4" key="1">
    <citation type="submission" date="2023-10" db="EMBL/GenBank/DDBJ databases">
        <title>Draft Genome Sequence of Candida saopaulonensis from a very Premature Infant with Sepsis.</title>
        <authorList>
            <person name="Ning Y."/>
            <person name="Dai R."/>
            <person name="Xiao M."/>
            <person name="Xu Y."/>
            <person name="Yan Q."/>
            <person name="Zhang L."/>
        </authorList>
    </citation>
    <scope>NUCLEOTIDE SEQUENCE [LARGE SCALE GENOMIC DNA]</scope>
    <source>
        <strain evidence="3 4">19XY460</strain>
    </source>
</reference>
<evidence type="ECO:0000313" key="4">
    <source>
        <dbReference type="Proteomes" id="UP001338582"/>
    </source>
</evidence>
<organism evidence="3 4">
    <name type="scientific">Australozyma saopauloensis</name>
    <dbReference type="NCBI Taxonomy" id="291208"/>
    <lineage>
        <taxon>Eukaryota</taxon>
        <taxon>Fungi</taxon>
        <taxon>Dikarya</taxon>
        <taxon>Ascomycota</taxon>
        <taxon>Saccharomycotina</taxon>
        <taxon>Pichiomycetes</taxon>
        <taxon>Metschnikowiaceae</taxon>
        <taxon>Australozyma</taxon>
    </lineage>
</organism>
<evidence type="ECO:0000256" key="1">
    <source>
        <dbReference type="SAM" id="MobiDB-lite"/>
    </source>
</evidence>
<keyword evidence="2" id="KW-0472">Membrane</keyword>
<feature type="compositionally biased region" description="Low complexity" evidence="1">
    <location>
        <begin position="129"/>
        <end position="141"/>
    </location>
</feature>
<feature type="transmembrane region" description="Helical" evidence="2">
    <location>
        <begin position="20"/>
        <end position="43"/>
    </location>
</feature>
<feature type="region of interest" description="Disordered" evidence="1">
    <location>
        <begin position="125"/>
        <end position="144"/>
    </location>
</feature>
<dbReference type="RefSeq" id="XP_062877404.1">
    <property type="nucleotide sequence ID" value="XM_063021334.1"/>
</dbReference>
<name>A0AAX4H9D6_9ASCO</name>
<keyword evidence="2" id="KW-1133">Transmembrane helix</keyword>
<feature type="transmembrane region" description="Helical" evidence="2">
    <location>
        <begin position="150"/>
        <end position="170"/>
    </location>
</feature>
<accession>A0AAX4H9D6</accession>
<keyword evidence="2" id="KW-0812">Transmembrane</keyword>
<dbReference type="AlphaFoldDB" id="A0AAX4H9D6"/>
<dbReference type="Proteomes" id="UP001338582">
    <property type="component" value="Chromosome 3"/>
</dbReference>
<protein>
    <submittedName>
        <fullName evidence="3">Uncharacterized protein</fullName>
    </submittedName>
</protein>
<gene>
    <name evidence="3" type="ORF">PUMCH_002320</name>
</gene>
<evidence type="ECO:0000256" key="2">
    <source>
        <dbReference type="SAM" id="Phobius"/>
    </source>
</evidence>
<evidence type="ECO:0000313" key="3">
    <source>
        <dbReference type="EMBL" id="WPK25021.1"/>
    </source>
</evidence>
<sequence>MKSSGPVHFGYSSLFFSSSYLLPLSVPVSYHLLITSIYTFFLLMQLKTFRKLPLITDKLLNNRPWTSSGHFRFICYSKSGLSYRQRQNPSKNLLYFAHDVRHSPNFKTTNAPGVAREFHSSKYRSQNPSSLSLGSDLSPHSNSRGTRSKVVLTIASLSTAFFGFFLLQAYRVYTIDDSNVDSKGVFLPLWFSMDWPVQRKYPFPEYLRYIDLKHYEHNLDDPECLHKLRDRNIQYQILNKLFQLNVIRDKYGLPLTIHSDEAAGYSMWIEPKHPSLHGVDIRIGKRDGLLWALANWRIRSINLYGDIEGMIADLGSQFDPMVCGEECGLGVAGDVSSIELLPASNISDLAKVAEKCGERNYRVLSEGSYQLRNSANKSVGTLHYIGLIDFTHPGVNCGFRVVYLELRTTENGQTISYKIA</sequence>
<keyword evidence="4" id="KW-1185">Reference proteome</keyword>